<dbReference type="Proteomes" id="UP000674318">
    <property type="component" value="Chromosome 32"/>
</dbReference>
<feature type="compositionally biased region" description="Polar residues" evidence="1">
    <location>
        <begin position="36"/>
        <end position="53"/>
    </location>
</feature>
<feature type="region of interest" description="Disordered" evidence="1">
    <location>
        <begin position="1"/>
        <end position="69"/>
    </location>
</feature>
<organism evidence="2 3">
    <name type="scientific">Porcisia hertigi</name>
    <dbReference type="NCBI Taxonomy" id="2761500"/>
    <lineage>
        <taxon>Eukaryota</taxon>
        <taxon>Discoba</taxon>
        <taxon>Euglenozoa</taxon>
        <taxon>Kinetoplastea</taxon>
        <taxon>Metakinetoplastina</taxon>
        <taxon>Trypanosomatida</taxon>
        <taxon>Trypanosomatidae</taxon>
        <taxon>Leishmaniinae</taxon>
        <taxon>Porcisia</taxon>
    </lineage>
</organism>
<dbReference type="OrthoDB" id="262635at2759"/>
<dbReference type="GeneID" id="94288532"/>
<evidence type="ECO:0000313" key="3">
    <source>
        <dbReference type="Proteomes" id="UP000674318"/>
    </source>
</evidence>
<keyword evidence="3" id="KW-1185">Reference proteome</keyword>
<dbReference type="KEGG" id="phet:94288532"/>
<name>A0A836L2S4_9TRYP</name>
<dbReference type="EMBL" id="JAFJZO010000032">
    <property type="protein sequence ID" value="KAG5496129.1"/>
    <property type="molecule type" value="Genomic_DNA"/>
</dbReference>
<reference evidence="2 3" key="1">
    <citation type="submission" date="2021-02" db="EMBL/GenBank/DDBJ databases">
        <title>Porcisia hertigi Genome sequencing and assembly.</title>
        <authorList>
            <person name="Almutairi H."/>
            <person name="Gatherer D."/>
        </authorList>
    </citation>
    <scope>NUCLEOTIDE SEQUENCE [LARGE SCALE GENOMIC DNA]</scope>
    <source>
        <strain evidence="2 3">C119</strain>
    </source>
</reference>
<protein>
    <submittedName>
        <fullName evidence="2">Uncharacterized protein</fullName>
    </submittedName>
</protein>
<evidence type="ECO:0000313" key="2">
    <source>
        <dbReference type="EMBL" id="KAG5496129.1"/>
    </source>
</evidence>
<proteinExistence type="predicted"/>
<dbReference type="RefSeq" id="XP_067754612.1">
    <property type="nucleotide sequence ID" value="XM_067898455.1"/>
</dbReference>
<dbReference type="AlphaFoldDB" id="A0A836L2S4"/>
<sequence length="204" mass="21591">MGCKASSMKGGARGVSRKGELASNGPKASAGDTEGNAESSGNAKHSSDSSPSNRAAKRAEKTTRPREGEKNIKKDFCSVAEPCVFDTSLDFKPVIYPADMHLQPATMYPDVRSTGSSANEELNGSFSIDLSGSFRMSYSNKGDILPVPEIPQARVSRSVSPRLLSTVSPHPSDDDLVLICTDCGVEINESCVLVVCPLTGKLHV</sequence>
<evidence type="ECO:0000256" key="1">
    <source>
        <dbReference type="SAM" id="MobiDB-lite"/>
    </source>
</evidence>
<accession>A0A836L2S4</accession>
<comment type="caution">
    <text evidence="2">The sequence shown here is derived from an EMBL/GenBank/DDBJ whole genome shotgun (WGS) entry which is preliminary data.</text>
</comment>
<feature type="compositionally biased region" description="Basic and acidic residues" evidence="1">
    <location>
        <begin position="57"/>
        <end position="69"/>
    </location>
</feature>
<gene>
    <name evidence="2" type="ORF">JKF63_02430</name>
</gene>